<evidence type="ECO:0000313" key="3">
    <source>
        <dbReference type="EMBL" id="EHI55577.1"/>
    </source>
</evidence>
<evidence type="ECO:0000313" key="4">
    <source>
        <dbReference type="Proteomes" id="UP000003011"/>
    </source>
</evidence>
<name>G5GIA2_9FIRM</name>
<dbReference type="AlphaFoldDB" id="G5GIA2"/>
<dbReference type="NCBIfam" id="TIGR01446">
    <property type="entry name" value="DnaD_dom"/>
    <property type="match status" value="1"/>
</dbReference>
<dbReference type="SUPFAM" id="SSF158499">
    <property type="entry name" value="DnaD domain-like"/>
    <property type="match status" value="2"/>
</dbReference>
<dbReference type="InterPro" id="IPR006343">
    <property type="entry name" value="DnaB/C_C"/>
</dbReference>
<dbReference type="Gene3D" id="1.10.10.630">
    <property type="entry name" value="DnaD domain-like"/>
    <property type="match status" value="2"/>
</dbReference>
<sequence>MKIFFNSLDVGDVTLISNTFINKYMVKANGEYIKVYLYLSCHAKEELNIDAMAEVLCLTFKDIIRAVDYWKKEGLIRVYEDTCNNCGMYLPDNESEAESKNIEHDIKEIRGIKNAVSLSKNDVIGYDYDMADNNISDNDISEGVISGSDISEIPDKSKVNLIDLENDKDFATLIYCAQKYLAKPFSSADTLSMAYMYDVLNMSSELITYLIEICVQNRKTSMRYIETVALNWKSKGIDSIEKAKSENIAFNRSINLIMKSFGIKGRALGRIEQEYVDKWFNEWKFTADKIVAACDKTMELIQTPSFKYADKILSGWLHEEAGYSDDTESSHDIYAVKKAKSLKPVKYKNWTCAKTGFNNFEQRNDDLDSAVLDRLNLKLNRN</sequence>
<dbReference type="PANTHER" id="PTHR37293:SF5">
    <property type="entry name" value="DNA REPLICATION PROTEIN"/>
    <property type="match status" value="1"/>
</dbReference>
<dbReference type="PIRSF" id="PIRSF033722">
    <property type="entry name" value="DnaD_CA_C3587_prd"/>
    <property type="match status" value="1"/>
</dbReference>
<organism evidence="3 4">
    <name type="scientific">Johnsonella ignava ATCC 51276</name>
    <dbReference type="NCBI Taxonomy" id="679200"/>
    <lineage>
        <taxon>Bacteria</taxon>
        <taxon>Bacillati</taxon>
        <taxon>Bacillota</taxon>
        <taxon>Clostridia</taxon>
        <taxon>Lachnospirales</taxon>
        <taxon>Lachnospiraceae</taxon>
        <taxon>Johnsonella</taxon>
    </lineage>
</organism>
<dbReference type="InterPro" id="IPR053162">
    <property type="entry name" value="DnaD"/>
</dbReference>
<keyword evidence="4" id="KW-1185">Reference proteome</keyword>
<evidence type="ECO:0000256" key="1">
    <source>
        <dbReference type="ARBA" id="ARBA00093462"/>
    </source>
</evidence>
<dbReference type="InterPro" id="IPR034829">
    <property type="entry name" value="DnaD-like_sf"/>
</dbReference>
<evidence type="ECO:0000259" key="2">
    <source>
        <dbReference type="Pfam" id="PF07261"/>
    </source>
</evidence>
<comment type="caution">
    <text evidence="3">The sequence shown here is derived from an EMBL/GenBank/DDBJ whole genome shotgun (WGS) entry which is preliminary data.</text>
</comment>
<dbReference type="PANTHER" id="PTHR37293">
    <property type="entry name" value="PHAGE REPLICATION PROTEIN-RELATED"/>
    <property type="match status" value="1"/>
</dbReference>
<dbReference type="OrthoDB" id="1652900at2"/>
<dbReference type="Proteomes" id="UP000003011">
    <property type="component" value="Unassembled WGS sequence"/>
</dbReference>
<reference evidence="3 4" key="1">
    <citation type="submission" date="2011-08" db="EMBL/GenBank/DDBJ databases">
        <title>The Genome Sequence of Johnsonella ignava ATCC 51276.</title>
        <authorList>
            <consortium name="The Broad Institute Genome Sequencing Platform"/>
            <person name="Earl A."/>
            <person name="Ward D."/>
            <person name="Feldgarden M."/>
            <person name="Gevers D."/>
            <person name="Izard J."/>
            <person name="Blanton J.M."/>
            <person name="Baranova O.V."/>
            <person name="Dewhirst F.E."/>
            <person name="Young S.K."/>
            <person name="Zeng Q."/>
            <person name="Gargeya S."/>
            <person name="Fitzgerald M."/>
            <person name="Haas B."/>
            <person name="Abouelleil A."/>
            <person name="Alvarado L."/>
            <person name="Arachchi H.M."/>
            <person name="Berlin A."/>
            <person name="Brown A."/>
            <person name="Chapman S.B."/>
            <person name="Chen Z."/>
            <person name="Dunbar C."/>
            <person name="Freedman E."/>
            <person name="Gearin G."/>
            <person name="Gellesch M."/>
            <person name="Goldberg J."/>
            <person name="Griggs A."/>
            <person name="Gujja S."/>
            <person name="Heiman D."/>
            <person name="Howarth C."/>
            <person name="Larson L."/>
            <person name="Lui A."/>
            <person name="MacDonald P.J.P."/>
            <person name="Montmayeur A."/>
            <person name="Murphy C."/>
            <person name="Neiman D."/>
            <person name="Pearson M."/>
            <person name="Priest M."/>
            <person name="Roberts A."/>
            <person name="Saif S."/>
            <person name="Shea T."/>
            <person name="Shenoy N."/>
            <person name="Sisk P."/>
            <person name="Stolte C."/>
            <person name="Sykes S."/>
            <person name="Wortman J."/>
            <person name="Nusbaum C."/>
            <person name="Birren B."/>
        </authorList>
    </citation>
    <scope>NUCLEOTIDE SEQUENCE [LARGE SCALE GENOMIC DNA]</scope>
    <source>
        <strain evidence="3 4">ATCC 51276</strain>
    </source>
</reference>
<dbReference type="STRING" id="679200.HMPREF9333_01292"/>
<dbReference type="eggNOG" id="COG3935">
    <property type="taxonomic scope" value="Bacteria"/>
</dbReference>
<dbReference type="Pfam" id="PF07261">
    <property type="entry name" value="DnaB_2"/>
    <property type="match status" value="2"/>
</dbReference>
<gene>
    <name evidence="3" type="ORF">HMPREF9333_01292</name>
</gene>
<dbReference type="RefSeq" id="WP_005540830.1">
    <property type="nucleotide sequence ID" value="NZ_JH378832.1"/>
</dbReference>
<proteinExistence type="inferred from homology"/>
<comment type="similarity">
    <text evidence="1">Belongs to the DnaB/DnaD family.</text>
</comment>
<feature type="domain" description="DnaB/C C-terminal" evidence="2">
    <location>
        <begin position="177"/>
        <end position="246"/>
    </location>
</feature>
<dbReference type="EMBL" id="ACZL01000021">
    <property type="protein sequence ID" value="EHI55577.1"/>
    <property type="molecule type" value="Genomic_DNA"/>
</dbReference>
<dbReference type="InterPro" id="IPR017019">
    <property type="entry name" value="DNA_replication_prd_bac"/>
</dbReference>
<protein>
    <recommendedName>
        <fullName evidence="2">DnaB/C C-terminal domain-containing protein</fullName>
    </recommendedName>
</protein>
<accession>G5GIA2</accession>
<dbReference type="HOGENOM" id="CLU_050990_1_0_9"/>
<feature type="domain" description="DnaB/C C-terminal" evidence="2">
    <location>
        <begin position="264"/>
        <end position="318"/>
    </location>
</feature>